<dbReference type="EMBL" id="JACIBV010000001">
    <property type="protein sequence ID" value="MBB3724209.1"/>
    <property type="molecule type" value="Genomic_DNA"/>
</dbReference>
<dbReference type="InterPro" id="IPR011944">
    <property type="entry name" value="Steroid_delta5-4_isomerase"/>
</dbReference>
<organism evidence="2 3">
    <name type="scientific">Nonomuraea dietziae</name>
    <dbReference type="NCBI Taxonomy" id="65515"/>
    <lineage>
        <taxon>Bacteria</taxon>
        <taxon>Bacillati</taxon>
        <taxon>Actinomycetota</taxon>
        <taxon>Actinomycetes</taxon>
        <taxon>Streptosporangiales</taxon>
        <taxon>Streptosporangiaceae</taxon>
        <taxon>Nonomuraea</taxon>
    </lineage>
</organism>
<dbReference type="InterPro" id="IPR027843">
    <property type="entry name" value="DUF4440"/>
</dbReference>
<dbReference type="Proteomes" id="UP000579945">
    <property type="component" value="Unassembled WGS sequence"/>
</dbReference>
<proteinExistence type="predicted"/>
<keyword evidence="3" id="KW-1185">Reference proteome</keyword>
<dbReference type="RefSeq" id="WP_183641841.1">
    <property type="nucleotide sequence ID" value="NZ_JACIBV010000001.1"/>
</dbReference>
<feature type="domain" description="DUF4440" evidence="1">
    <location>
        <begin position="21"/>
        <end position="133"/>
    </location>
</feature>
<accession>A0A7W5YNQ3</accession>
<evidence type="ECO:0000313" key="2">
    <source>
        <dbReference type="EMBL" id="MBB3724209.1"/>
    </source>
</evidence>
<gene>
    <name evidence="2" type="ORF">FHR33_000069</name>
</gene>
<evidence type="ECO:0000259" key="1">
    <source>
        <dbReference type="Pfam" id="PF14534"/>
    </source>
</evidence>
<dbReference type="AlphaFoldDB" id="A0A7W5YNQ3"/>
<evidence type="ECO:0000313" key="3">
    <source>
        <dbReference type="Proteomes" id="UP000579945"/>
    </source>
</evidence>
<sequence length="178" mass="19658">MRSITPTGSTASTRTGDTAQIERLFIDFLAAWTAGDAESFGALFTDDSDYVSYDGTIARGRREHQHNHDKLFRGVLAGSALVGDLESVRYLTPDVAIVYGTASVLMPWRSRLPKRRLSRQTIVVVRTEAGWKISAIHNGRVRPVTVPEPDAFPSKMSQLMARIAHRVKTPATIDPTVH</sequence>
<dbReference type="Gene3D" id="3.10.450.50">
    <property type="match status" value="1"/>
</dbReference>
<dbReference type="GeneID" id="95386743"/>
<dbReference type="NCBIfam" id="TIGR02246">
    <property type="entry name" value="SgcJ/EcaC family oxidoreductase"/>
    <property type="match status" value="1"/>
</dbReference>
<dbReference type="Pfam" id="PF14534">
    <property type="entry name" value="DUF4440"/>
    <property type="match status" value="1"/>
</dbReference>
<comment type="caution">
    <text evidence="2">The sequence shown here is derived from an EMBL/GenBank/DDBJ whole genome shotgun (WGS) entry which is preliminary data.</text>
</comment>
<dbReference type="SUPFAM" id="SSF54427">
    <property type="entry name" value="NTF2-like"/>
    <property type="match status" value="1"/>
</dbReference>
<name>A0A7W5YNQ3_9ACTN</name>
<protein>
    <submittedName>
        <fullName evidence="2">Uncharacterized protein (TIGR02246 family)</fullName>
    </submittedName>
</protein>
<reference evidence="2 3" key="1">
    <citation type="submission" date="2020-08" db="EMBL/GenBank/DDBJ databases">
        <title>Sequencing the genomes of 1000 actinobacteria strains.</title>
        <authorList>
            <person name="Klenk H.-P."/>
        </authorList>
    </citation>
    <scope>NUCLEOTIDE SEQUENCE [LARGE SCALE GENOMIC DNA]</scope>
    <source>
        <strain evidence="2 3">DSM 44320</strain>
    </source>
</reference>
<dbReference type="InterPro" id="IPR032710">
    <property type="entry name" value="NTF2-like_dom_sf"/>
</dbReference>